<dbReference type="InterPro" id="IPR021747">
    <property type="entry name" value="DUF3313"/>
</dbReference>
<sequence length="215" mass="22914">MLMLGSLALLAGCATEPTQYGDLASSARLQPNTTDADGHVPYRTEITAETFAPYSKIMLEPAQVYRGADNQFGNISEEDRTALANYARKRFTEELGEQGILAPATGPGVLKMRLTITGVEQSVPVVNTVTKVLPVGLVLSGVQAGLDRESNFSGSVIYAVEFFDSRTDKLVYAFVTRQYPSALNIPASIRPLDAAKAGIDRGASKAAESLKALLG</sequence>
<dbReference type="AlphaFoldDB" id="A0A0D5LX58"/>
<proteinExistence type="predicted"/>
<keyword evidence="2" id="KW-1185">Reference proteome</keyword>
<dbReference type="STRING" id="1486262.TM49_07140"/>
<name>A0A0D5LX58_MAREN</name>
<accession>A0A0D5LX58</accession>
<evidence type="ECO:0008006" key="3">
    <source>
        <dbReference type="Google" id="ProtNLM"/>
    </source>
</evidence>
<gene>
    <name evidence="1" type="ORF">TM49_07140</name>
</gene>
<protein>
    <recommendedName>
        <fullName evidence="3">Lipoprotein</fullName>
    </recommendedName>
</protein>
<evidence type="ECO:0000313" key="2">
    <source>
        <dbReference type="Proteomes" id="UP000032611"/>
    </source>
</evidence>
<dbReference type="EMBL" id="CP010803">
    <property type="protein sequence ID" value="AJY48008.1"/>
    <property type="molecule type" value="Genomic_DNA"/>
</dbReference>
<dbReference type="KEGG" id="mey:TM49_07140"/>
<organism evidence="1 2">
    <name type="scientific">Martelella endophytica</name>
    <dbReference type="NCBI Taxonomy" id="1486262"/>
    <lineage>
        <taxon>Bacteria</taxon>
        <taxon>Pseudomonadati</taxon>
        <taxon>Pseudomonadota</taxon>
        <taxon>Alphaproteobacteria</taxon>
        <taxon>Hyphomicrobiales</taxon>
        <taxon>Aurantimonadaceae</taxon>
        <taxon>Martelella</taxon>
    </lineage>
</organism>
<reference evidence="1 2" key="1">
    <citation type="journal article" date="2015" name="Genome Announc.">
        <title>Complete genome sequence of Martelella endophytica YC6887, which has antifungal activity associated with a halophyte.</title>
        <authorList>
            <person name="Khan A."/>
            <person name="Khan H."/>
            <person name="Chung E.J."/>
            <person name="Hossain M.T."/>
            <person name="Chung Y.R."/>
        </authorList>
    </citation>
    <scope>NUCLEOTIDE SEQUENCE [LARGE SCALE GENOMIC DNA]</scope>
    <source>
        <strain evidence="1">YC6887</strain>
    </source>
</reference>
<dbReference type="HOGENOM" id="CLU_108474_0_0_5"/>
<dbReference type="Pfam" id="PF11769">
    <property type="entry name" value="DUF3313"/>
    <property type="match status" value="1"/>
</dbReference>
<dbReference type="Proteomes" id="UP000032611">
    <property type="component" value="Chromosome"/>
</dbReference>
<dbReference type="PATRIC" id="fig|1486262.3.peg.1470"/>
<evidence type="ECO:0000313" key="1">
    <source>
        <dbReference type="EMBL" id="AJY48008.1"/>
    </source>
</evidence>